<comment type="caution">
    <text evidence="2">The sequence shown here is derived from an EMBL/GenBank/DDBJ whole genome shotgun (WGS) entry which is preliminary data.</text>
</comment>
<dbReference type="Proteomes" id="UP000656804">
    <property type="component" value="Unassembled WGS sequence"/>
</dbReference>
<dbReference type="EMBL" id="JADIVZ010000002">
    <property type="protein sequence ID" value="MBF4161058.1"/>
    <property type="molecule type" value="Genomic_DNA"/>
</dbReference>
<protein>
    <submittedName>
        <fullName evidence="2">DUF664 domain-containing protein</fullName>
    </submittedName>
</protein>
<reference evidence="2" key="1">
    <citation type="submission" date="2020-11" db="EMBL/GenBank/DDBJ databases">
        <title>Nocardioides sp. CBS4Y-1, whole genome shotgun sequence.</title>
        <authorList>
            <person name="Tuo L."/>
        </authorList>
    </citation>
    <scope>NUCLEOTIDE SEQUENCE</scope>
    <source>
        <strain evidence="2">CBS4Y-1</strain>
    </source>
</reference>
<dbReference type="InterPro" id="IPR034660">
    <property type="entry name" value="DinB/YfiT-like"/>
</dbReference>
<dbReference type="Gene3D" id="1.20.120.450">
    <property type="entry name" value="dinb family like domain"/>
    <property type="match status" value="1"/>
</dbReference>
<gene>
    <name evidence="2" type="ORF">ISG29_05100</name>
</gene>
<evidence type="ECO:0000259" key="1">
    <source>
        <dbReference type="Pfam" id="PF12867"/>
    </source>
</evidence>
<dbReference type="Pfam" id="PF12867">
    <property type="entry name" value="DinB_2"/>
    <property type="match status" value="1"/>
</dbReference>
<name>A0A930UUG4_9ACTN</name>
<feature type="domain" description="DinB-like" evidence="1">
    <location>
        <begin position="11"/>
        <end position="158"/>
    </location>
</feature>
<dbReference type="InterPro" id="IPR024775">
    <property type="entry name" value="DinB-like"/>
</dbReference>
<sequence length="171" mass="18753">MDTTALLDDCFDRAQQAALAALDDLGVDALAWRPDAEANPVGWLAWHLARVVDDHVADVAGHEQLYTAEGFTRRFGLPFDDAAIGYGHSSDEVAAVRADAALLAEYLSAVYERARSWLPHLTPDELDRVVDERWDPPVTLGVRLVSLADEGSAHAGQMAYVRGLWERRVSA</sequence>
<dbReference type="RefSeq" id="WP_194502327.1">
    <property type="nucleotide sequence ID" value="NZ_JADIVZ010000002.1"/>
</dbReference>
<dbReference type="AlphaFoldDB" id="A0A930UUG4"/>
<evidence type="ECO:0000313" key="3">
    <source>
        <dbReference type="Proteomes" id="UP000656804"/>
    </source>
</evidence>
<keyword evidence="3" id="KW-1185">Reference proteome</keyword>
<proteinExistence type="predicted"/>
<dbReference type="NCBIfam" id="NF047843">
    <property type="entry name" value="MST_Rv0443"/>
    <property type="match status" value="1"/>
</dbReference>
<accession>A0A930UUG4</accession>
<organism evidence="2 3">
    <name type="scientific">Nocardioides acrostichi</name>
    <dbReference type="NCBI Taxonomy" id="2784339"/>
    <lineage>
        <taxon>Bacteria</taxon>
        <taxon>Bacillati</taxon>
        <taxon>Actinomycetota</taxon>
        <taxon>Actinomycetes</taxon>
        <taxon>Propionibacteriales</taxon>
        <taxon>Nocardioidaceae</taxon>
        <taxon>Nocardioides</taxon>
    </lineage>
</organism>
<dbReference type="SUPFAM" id="SSF109854">
    <property type="entry name" value="DinB/YfiT-like putative metalloenzymes"/>
    <property type="match status" value="1"/>
</dbReference>
<evidence type="ECO:0000313" key="2">
    <source>
        <dbReference type="EMBL" id="MBF4161058.1"/>
    </source>
</evidence>